<dbReference type="AlphaFoldDB" id="A0A1V1PI59"/>
<name>A0A1V1PI59_9BACT</name>
<dbReference type="EMBL" id="ATBP01000003">
    <property type="protein sequence ID" value="ETR74592.1"/>
    <property type="molecule type" value="Genomic_DNA"/>
</dbReference>
<gene>
    <name evidence="2" type="ORF">OMM_00099</name>
</gene>
<keyword evidence="1" id="KW-0145">Chemotaxis</keyword>
<dbReference type="Gene3D" id="3.40.1550.10">
    <property type="entry name" value="CheC-like"/>
    <property type="match status" value="1"/>
</dbReference>
<dbReference type="Pfam" id="PF11813">
    <property type="entry name" value="DUF3334"/>
    <property type="match status" value="1"/>
</dbReference>
<proteinExistence type="predicted"/>
<reference evidence="3" key="1">
    <citation type="submission" date="2012-11" db="EMBL/GenBank/DDBJ databases">
        <authorList>
            <person name="Lucero-Rivera Y.E."/>
            <person name="Tovar-Ramirez D."/>
        </authorList>
    </citation>
    <scope>NUCLEOTIDE SEQUENCE [LARGE SCALE GENOMIC DNA]</scope>
    <source>
        <strain evidence="3">Araruama</strain>
    </source>
</reference>
<evidence type="ECO:0000256" key="1">
    <source>
        <dbReference type="ARBA" id="ARBA00022500"/>
    </source>
</evidence>
<comment type="caution">
    <text evidence="2">The sequence shown here is derived from an EMBL/GenBank/DDBJ whole genome shotgun (WGS) entry which is preliminary data.</text>
</comment>
<dbReference type="Proteomes" id="UP000189670">
    <property type="component" value="Unassembled WGS sequence"/>
</dbReference>
<protein>
    <recommendedName>
        <fullName evidence="4">Chemotaxis protein CheX</fullName>
    </recommendedName>
</protein>
<dbReference type="InterPro" id="IPR028976">
    <property type="entry name" value="CheC-like_sf"/>
</dbReference>
<evidence type="ECO:0008006" key="4">
    <source>
        <dbReference type="Google" id="ProtNLM"/>
    </source>
</evidence>
<dbReference type="InterPro" id="IPR024513">
    <property type="entry name" value="DUF3334"/>
</dbReference>
<organism evidence="2 3">
    <name type="scientific">Candidatus Magnetoglobus multicellularis str. Araruama</name>
    <dbReference type="NCBI Taxonomy" id="890399"/>
    <lineage>
        <taxon>Bacteria</taxon>
        <taxon>Pseudomonadati</taxon>
        <taxon>Thermodesulfobacteriota</taxon>
        <taxon>Desulfobacteria</taxon>
        <taxon>Desulfobacterales</taxon>
        <taxon>Desulfobacteraceae</taxon>
        <taxon>Candidatus Magnetoglobus</taxon>
    </lineage>
</organism>
<evidence type="ECO:0000313" key="2">
    <source>
        <dbReference type="EMBL" id="ETR74592.1"/>
    </source>
</evidence>
<sequence>MDTSTPAIDVVAATYFNAVKQVLESSTKQNIKYSTTIQSIPRVSLRPDIGCFVQFSGDYNGLCVINFIGSAALCLYKGYMTAMGLPEEELAKDHTANEVPDSIGEMTNQIMGHTMRMVENKYNLTSFFGQPKALALNSSIILHPENDYNDNRRVVFIINDMYRFYLELAMEKTEFISLAKKK</sequence>
<accession>A0A1V1PI59</accession>
<dbReference type="GO" id="GO:0006935">
    <property type="term" value="P:chemotaxis"/>
    <property type="evidence" value="ECO:0007669"/>
    <property type="project" value="UniProtKB-KW"/>
</dbReference>
<evidence type="ECO:0000313" key="3">
    <source>
        <dbReference type="Proteomes" id="UP000189670"/>
    </source>
</evidence>
<dbReference type="SUPFAM" id="SSF103039">
    <property type="entry name" value="CheC-like"/>
    <property type="match status" value="1"/>
</dbReference>